<feature type="domain" description="4Fe-4S ferredoxin-type" evidence="5">
    <location>
        <begin position="85"/>
        <end position="114"/>
    </location>
</feature>
<dbReference type="EMBL" id="CP001734">
    <property type="protein sequence ID" value="ACV68566.1"/>
    <property type="molecule type" value="Genomic_DNA"/>
</dbReference>
<evidence type="ECO:0000256" key="1">
    <source>
        <dbReference type="ARBA" id="ARBA00022485"/>
    </source>
</evidence>
<dbReference type="KEGG" id="drt:Dret_1278"/>
<organism evidence="6 7">
    <name type="scientific">Desulfohalobium retbaense (strain ATCC 49708 / DSM 5692 / JCM 16813 / HR100)</name>
    <dbReference type="NCBI Taxonomy" id="485915"/>
    <lineage>
        <taxon>Bacteria</taxon>
        <taxon>Pseudomonadati</taxon>
        <taxon>Thermodesulfobacteriota</taxon>
        <taxon>Desulfovibrionia</taxon>
        <taxon>Desulfovibrionales</taxon>
        <taxon>Desulfohalobiaceae</taxon>
        <taxon>Desulfohalobium</taxon>
    </lineage>
</organism>
<keyword evidence="3" id="KW-0408">Iron</keyword>
<dbReference type="PROSITE" id="PS51379">
    <property type="entry name" value="4FE4S_FER_2"/>
    <property type="match status" value="2"/>
</dbReference>
<dbReference type="RefSeq" id="WP_015751713.1">
    <property type="nucleotide sequence ID" value="NC_013223.1"/>
</dbReference>
<evidence type="ECO:0000256" key="3">
    <source>
        <dbReference type="ARBA" id="ARBA00023004"/>
    </source>
</evidence>
<dbReference type="AlphaFoldDB" id="C8X2B9"/>
<dbReference type="Pfam" id="PF01077">
    <property type="entry name" value="NIR_SIR"/>
    <property type="match status" value="1"/>
</dbReference>
<evidence type="ECO:0000313" key="7">
    <source>
        <dbReference type="Proteomes" id="UP000001052"/>
    </source>
</evidence>
<evidence type="ECO:0000313" key="6">
    <source>
        <dbReference type="EMBL" id="ACV68566.1"/>
    </source>
</evidence>
<name>C8X2B9_DESRD</name>
<dbReference type="SUPFAM" id="SSF56014">
    <property type="entry name" value="Nitrite and sulphite reductase 4Fe-4S domain-like"/>
    <property type="match status" value="1"/>
</dbReference>
<keyword evidence="1" id="KW-0004">4Fe-4S</keyword>
<keyword evidence="7" id="KW-1185">Reference proteome</keyword>
<dbReference type="InterPro" id="IPR017896">
    <property type="entry name" value="4Fe4S_Fe-S-bd"/>
</dbReference>
<proteinExistence type="predicted"/>
<evidence type="ECO:0000256" key="2">
    <source>
        <dbReference type="ARBA" id="ARBA00022723"/>
    </source>
</evidence>
<keyword evidence="4" id="KW-0411">Iron-sulfur</keyword>
<dbReference type="Gene3D" id="3.30.413.10">
    <property type="entry name" value="Sulfite Reductase Hemoprotein, domain 1"/>
    <property type="match status" value="1"/>
</dbReference>
<evidence type="ECO:0000256" key="4">
    <source>
        <dbReference type="ARBA" id="ARBA00023014"/>
    </source>
</evidence>
<sequence length="228" mass="24049">MQDSTTEINICRGVRGGGCPRTLIDSPGIADRMAGAVQATPWPGVCQPAGGSPAKAHDRLRISVAGCPNGCSRPPIADIGFIRAVRPRCQRTSCTLCGNCLAACREGALHFDLAGVCIDPLTCMQCGACQRVCTERALEGYLSGWRVMIGGRLGRHPELALELPGLFSNQQALDLLSATAAWWAEHWSPRTRLGAKRAALAATLVAQGHVALFHPGPGSLSEEICAQP</sequence>
<dbReference type="OrthoDB" id="9800558at2"/>
<dbReference type="InterPro" id="IPR006067">
    <property type="entry name" value="NO2/SO3_Rdtase_4Fe4S_dom"/>
</dbReference>
<reference evidence="7" key="1">
    <citation type="submission" date="2009-09" db="EMBL/GenBank/DDBJ databases">
        <title>The complete chromosome of Desulfohalobium retbaense DSM 5692.</title>
        <authorList>
            <consortium name="US DOE Joint Genome Institute (JGI-PGF)"/>
            <person name="Lucas S."/>
            <person name="Copeland A."/>
            <person name="Lapidus A."/>
            <person name="Glavina del Rio T."/>
            <person name="Dalin E."/>
            <person name="Tice H."/>
            <person name="Bruce D."/>
            <person name="Goodwin L."/>
            <person name="Pitluck S."/>
            <person name="Kyrpides N."/>
            <person name="Mavromatis K."/>
            <person name="Ivanova N."/>
            <person name="Mikhailova N."/>
            <person name="Munk A.C."/>
            <person name="Brettin T."/>
            <person name="Detter J.C."/>
            <person name="Han C."/>
            <person name="Tapia R."/>
            <person name="Larimer F."/>
            <person name="Land M."/>
            <person name="Hauser L."/>
            <person name="Markowitz V."/>
            <person name="Cheng J.-F."/>
            <person name="Hugenholtz P."/>
            <person name="Woyke T."/>
            <person name="Wu D."/>
            <person name="Spring S."/>
            <person name="Klenk H.-P."/>
            <person name="Eisen J.A."/>
        </authorList>
    </citation>
    <scope>NUCLEOTIDE SEQUENCE [LARGE SCALE GENOMIC DNA]</scope>
    <source>
        <strain evidence="7">DSM 5692</strain>
    </source>
</reference>
<accession>C8X2B9</accession>
<dbReference type="GO" id="GO:0046872">
    <property type="term" value="F:metal ion binding"/>
    <property type="evidence" value="ECO:0007669"/>
    <property type="project" value="UniProtKB-KW"/>
</dbReference>
<dbReference type="GO" id="GO:0020037">
    <property type="term" value="F:heme binding"/>
    <property type="evidence" value="ECO:0007669"/>
    <property type="project" value="InterPro"/>
</dbReference>
<feature type="domain" description="4Fe-4S ferredoxin-type" evidence="5">
    <location>
        <begin position="118"/>
        <end position="143"/>
    </location>
</feature>
<dbReference type="STRING" id="485915.Dret_1278"/>
<dbReference type="InterPro" id="IPR045854">
    <property type="entry name" value="NO2/SO3_Rdtase_4Fe4S_sf"/>
</dbReference>
<reference evidence="6 7" key="2">
    <citation type="journal article" date="2010" name="Stand. Genomic Sci.">
        <title>Complete genome sequence of Desulfohalobium retbaense type strain (HR(100)).</title>
        <authorList>
            <person name="Spring S."/>
            <person name="Nolan M."/>
            <person name="Lapidus A."/>
            <person name="Glavina Del Rio T."/>
            <person name="Copeland A."/>
            <person name="Tice H."/>
            <person name="Cheng J.F."/>
            <person name="Lucas S."/>
            <person name="Land M."/>
            <person name="Chen F."/>
            <person name="Bruce D."/>
            <person name="Goodwin L."/>
            <person name="Pitluck S."/>
            <person name="Ivanova N."/>
            <person name="Mavromatis K."/>
            <person name="Mikhailova N."/>
            <person name="Pati A."/>
            <person name="Chen A."/>
            <person name="Palaniappan K."/>
            <person name="Hauser L."/>
            <person name="Chang Y.J."/>
            <person name="Jeffries C.D."/>
            <person name="Munk C."/>
            <person name="Kiss H."/>
            <person name="Chain P."/>
            <person name="Han C."/>
            <person name="Brettin T."/>
            <person name="Detter J.C."/>
            <person name="Schuler E."/>
            <person name="Goker M."/>
            <person name="Rohde M."/>
            <person name="Bristow J."/>
            <person name="Eisen J.A."/>
            <person name="Markowitz V."/>
            <person name="Hugenholtz P."/>
            <person name="Kyrpides N.C."/>
            <person name="Klenk H.P."/>
        </authorList>
    </citation>
    <scope>NUCLEOTIDE SEQUENCE [LARGE SCALE GENOMIC DNA]</scope>
    <source>
        <strain evidence="6 7">DSM 5692</strain>
    </source>
</reference>
<dbReference type="GO" id="GO:0016491">
    <property type="term" value="F:oxidoreductase activity"/>
    <property type="evidence" value="ECO:0007669"/>
    <property type="project" value="InterPro"/>
</dbReference>
<dbReference type="Gene3D" id="3.30.70.20">
    <property type="match status" value="1"/>
</dbReference>
<dbReference type="Proteomes" id="UP000001052">
    <property type="component" value="Chromosome"/>
</dbReference>
<evidence type="ECO:0000259" key="5">
    <source>
        <dbReference type="PROSITE" id="PS51379"/>
    </source>
</evidence>
<protein>
    <submittedName>
        <fullName evidence="6">Nitrite and sulphite reductase 4Fe-4S region</fullName>
    </submittedName>
</protein>
<dbReference type="HOGENOM" id="CLU_072599_2_1_7"/>
<gene>
    <name evidence="6" type="ordered locus">Dret_1278</name>
</gene>
<keyword evidence="2" id="KW-0479">Metal-binding</keyword>
<dbReference type="GO" id="GO:0051539">
    <property type="term" value="F:4 iron, 4 sulfur cluster binding"/>
    <property type="evidence" value="ECO:0007669"/>
    <property type="project" value="UniProtKB-KW"/>
</dbReference>
<dbReference type="SUPFAM" id="SSF54862">
    <property type="entry name" value="4Fe-4S ferredoxins"/>
    <property type="match status" value="1"/>
</dbReference>
<dbReference type="eggNOG" id="COG2221">
    <property type="taxonomic scope" value="Bacteria"/>
</dbReference>